<dbReference type="CDD" id="cd01879">
    <property type="entry name" value="FeoB"/>
    <property type="match status" value="1"/>
</dbReference>
<keyword evidence="1" id="KW-0812">Transmembrane</keyword>
<dbReference type="InterPro" id="IPR030389">
    <property type="entry name" value="G_FEOB_dom"/>
</dbReference>
<accession>A0AAP4EX65</accession>
<dbReference type="GO" id="GO:0015093">
    <property type="term" value="F:ferrous iron transmembrane transporter activity"/>
    <property type="evidence" value="ECO:0007669"/>
    <property type="project" value="TreeGrafter"/>
</dbReference>
<dbReference type="Pfam" id="PF02421">
    <property type="entry name" value="FeoB_N"/>
    <property type="match status" value="1"/>
</dbReference>
<reference evidence="3 4" key="1">
    <citation type="submission" date="2023-05" db="EMBL/GenBank/DDBJ databases">
        <title>[ruminococcus] sp. nov., isolated from a pig farm feces dump.</title>
        <authorList>
            <person name="Chang Y.-H."/>
        </authorList>
    </citation>
    <scope>NUCLEOTIDE SEQUENCE [LARGE SCALE GENOMIC DNA]</scope>
    <source>
        <strain evidence="3 4">YH-rum2234</strain>
    </source>
</reference>
<keyword evidence="1" id="KW-1133">Transmembrane helix</keyword>
<evidence type="ECO:0000313" key="4">
    <source>
        <dbReference type="Proteomes" id="UP001300383"/>
    </source>
</evidence>
<feature type="transmembrane region" description="Helical" evidence="1">
    <location>
        <begin position="219"/>
        <end position="241"/>
    </location>
</feature>
<dbReference type="PROSITE" id="PS51711">
    <property type="entry name" value="G_FEOB"/>
    <property type="match status" value="1"/>
</dbReference>
<name>A0AAP4EX65_9FIRM</name>
<dbReference type="EMBL" id="JASGBQ010000003">
    <property type="protein sequence ID" value="MDI9241452.1"/>
    <property type="molecule type" value="Genomic_DNA"/>
</dbReference>
<dbReference type="PANTHER" id="PTHR43185">
    <property type="entry name" value="FERROUS IRON TRANSPORT PROTEIN B"/>
    <property type="match status" value="1"/>
</dbReference>
<keyword evidence="1" id="KW-0472">Membrane</keyword>
<proteinExistence type="predicted"/>
<sequence>MADQVSTSTPKLCRAALAGNPNVGKSTLFNALTGLHQHVGNWTGKTVSCAVGLCRYEDTVLELTDLPGTYSLQSDSPEEEVAREAILSSSFHVIVAVCDATSLERSLGLVFQIMALAPRVILCVNLCDEARKKGIVIDFPELEKLLGIPVIPVSAARQEGLTGLLSCIASCKSSCGKSLQTCEAPPEHYLKKASEVSRRVTVYHCPEYRKRDLRIDRAATGPVTGTLLMLILLFFLFWLSISGANYPSQLLSSASSWLETKLLALASLAGMPDWLEGILIFGVYKVSAWVISVMLPPMAIFFPLFTLLEDFGYLPRVAFNLDHHFKKCSACGKQALCM</sequence>
<dbReference type="PANTHER" id="PTHR43185:SF1">
    <property type="entry name" value="FE(2+) TRANSPORTER FEOB"/>
    <property type="match status" value="1"/>
</dbReference>
<dbReference type="Gene3D" id="3.40.50.300">
    <property type="entry name" value="P-loop containing nucleotide triphosphate hydrolases"/>
    <property type="match status" value="1"/>
</dbReference>
<dbReference type="InterPro" id="IPR027417">
    <property type="entry name" value="P-loop_NTPase"/>
</dbReference>
<comment type="caution">
    <text evidence="3">The sequence shown here is derived from an EMBL/GenBank/DDBJ whole genome shotgun (WGS) entry which is preliminary data.</text>
</comment>
<dbReference type="Proteomes" id="UP001300383">
    <property type="component" value="Unassembled WGS sequence"/>
</dbReference>
<dbReference type="GO" id="GO:0005525">
    <property type="term" value="F:GTP binding"/>
    <property type="evidence" value="ECO:0007669"/>
    <property type="project" value="InterPro"/>
</dbReference>
<dbReference type="RefSeq" id="WP_283229963.1">
    <property type="nucleotide sequence ID" value="NZ_JASGBQ010000003.1"/>
</dbReference>
<dbReference type="AlphaFoldDB" id="A0AAP4EX65"/>
<gene>
    <name evidence="3" type="ORF">QJ036_03035</name>
</gene>
<protein>
    <submittedName>
        <fullName evidence="3">FeoB small GTPase domain-containing protein</fullName>
    </submittedName>
</protein>
<evidence type="ECO:0000256" key="1">
    <source>
        <dbReference type="SAM" id="Phobius"/>
    </source>
</evidence>
<keyword evidence="4" id="KW-1185">Reference proteome</keyword>
<feature type="domain" description="FeoB-type G" evidence="2">
    <location>
        <begin position="12"/>
        <end position="174"/>
    </location>
</feature>
<evidence type="ECO:0000259" key="2">
    <source>
        <dbReference type="PROSITE" id="PS51711"/>
    </source>
</evidence>
<evidence type="ECO:0000313" key="3">
    <source>
        <dbReference type="EMBL" id="MDI9241452.1"/>
    </source>
</evidence>
<dbReference type="GO" id="GO:0005886">
    <property type="term" value="C:plasma membrane"/>
    <property type="evidence" value="ECO:0007669"/>
    <property type="project" value="TreeGrafter"/>
</dbReference>
<organism evidence="3 4">
    <name type="scientific">Fusibacillus kribbianus</name>
    <dbReference type="NCBI Taxonomy" id="3044208"/>
    <lineage>
        <taxon>Bacteria</taxon>
        <taxon>Bacillati</taxon>
        <taxon>Bacillota</taxon>
        <taxon>Clostridia</taxon>
        <taxon>Lachnospirales</taxon>
        <taxon>Lachnospiraceae</taxon>
        <taxon>Fusibacillus</taxon>
    </lineage>
</organism>
<dbReference type="SUPFAM" id="SSF52540">
    <property type="entry name" value="P-loop containing nucleoside triphosphate hydrolases"/>
    <property type="match status" value="1"/>
</dbReference>
<dbReference type="InterPro" id="IPR050860">
    <property type="entry name" value="FeoB_GTPase"/>
</dbReference>
<feature type="transmembrane region" description="Helical" evidence="1">
    <location>
        <begin position="288"/>
        <end position="308"/>
    </location>
</feature>